<evidence type="ECO:0000313" key="1">
    <source>
        <dbReference type="EMBL" id="RMZ96239.1"/>
    </source>
</evidence>
<dbReference type="EMBL" id="REGN01012292">
    <property type="protein sequence ID" value="RMZ96239.1"/>
    <property type="molecule type" value="Genomic_DNA"/>
</dbReference>
<evidence type="ECO:0000313" key="2">
    <source>
        <dbReference type="Proteomes" id="UP000276133"/>
    </source>
</evidence>
<proteinExistence type="predicted"/>
<gene>
    <name evidence="1" type="ORF">BpHYR1_025483</name>
</gene>
<accession>A0A3M7PB96</accession>
<organism evidence="1 2">
    <name type="scientific">Brachionus plicatilis</name>
    <name type="common">Marine rotifer</name>
    <name type="synonym">Brachionus muelleri</name>
    <dbReference type="NCBI Taxonomy" id="10195"/>
    <lineage>
        <taxon>Eukaryota</taxon>
        <taxon>Metazoa</taxon>
        <taxon>Spiralia</taxon>
        <taxon>Gnathifera</taxon>
        <taxon>Rotifera</taxon>
        <taxon>Eurotatoria</taxon>
        <taxon>Monogononta</taxon>
        <taxon>Pseudotrocha</taxon>
        <taxon>Ploima</taxon>
        <taxon>Brachionidae</taxon>
        <taxon>Brachionus</taxon>
    </lineage>
</organism>
<keyword evidence="2" id="KW-1185">Reference proteome</keyword>
<dbReference type="AlphaFoldDB" id="A0A3M7PB96"/>
<reference evidence="1 2" key="1">
    <citation type="journal article" date="2018" name="Sci. Rep.">
        <title>Genomic signatures of local adaptation to the degree of environmental predictability in rotifers.</title>
        <authorList>
            <person name="Franch-Gras L."/>
            <person name="Hahn C."/>
            <person name="Garcia-Roger E.M."/>
            <person name="Carmona M.J."/>
            <person name="Serra M."/>
            <person name="Gomez A."/>
        </authorList>
    </citation>
    <scope>NUCLEOTIDE SEQUENCE [LARGE SCALE GENOMIC DNA]</scope>
    <source>
        <strain evidence="1">HYR1</strain>
    </source>
</reference>
<comment type="caution">
    <text evidence="1">The sequence shown here is derived from an EMBL/GenBank/DDBJ whole genome shotgun (WGS) entry which is preliminary data.</text>
</comment>
<protein>
    <submittedName>
        <fullName evidence="1">Uncharacterized protein</fullName>
    </submittedName>
</protein>
<dbReference type="Proteomes" id="UP000276133">
    <property type="component" value="Unassembled WGS sequence"/>
</dbReference>
<name>A0A3M7PB96_BRAPC</name>
<sequence>MQPKKKNSPESKIINNNNKKHDFLLVNQTTQCHLDRVAKLEKRKFRFTAGVIVNDGTRFITQR</sequence>